<proteinExistence type="predicted"/>
<name>A0A543PU52_9MICO</name>
<dbReference type="RefSeq" id="WP_141819972.1">
    <property type="nucleotide sequence ID" value="NZ_BAAAQC010000005.1"/>
</dbReference>
<dbReference type="InterPro" id="IPR016566">
    <property type="entry name" value="UCP010219"/>
</dbReference>
<dbReference type="Proteomes" id="UP000320085">
    <property type="component" value="Unassembled WGS sequence"/>
</dbReference>
<keyword evidence="2" id="KW-0472">Membrane</keyword>
<protein>
    <submittedName>
        <fullName evidence="3">Uncharacterized protein DUF3159</fullName>
    </submittedName>
</protein>
<dbReference type="EMBL" id="VFQF01000001">
    <property type="protein sequence ID" value="TQN47615.1"/>
    <property type="molecule type" value="Genomic_DNA"/>
</dbReference>
<dbReference type="Pfam" id="PF11361">
    <property type="entry name" value="DUF3159"/>
    <property type="match status" value="1"/>
</dbReference>
<dbReference type="AlphaFoldDB" id="A0A543PU52"/>
<gene>
    <name evidence="3" type="ORF">FHX52_0718</name>
</gene>
<organism evidence="3 4">
    <name type="scientific">Humibacillus xanthopallidus</name>
    <dbReference type="NCBI Taxonomy" id="412689"/>
    <lineage>
        <taxon>Bacteria</taxon>
        <taxon>Bacillati</taxon>
        <taxon>Actinomycetota</taxon>
        <taxon>Actinomycetes</taxon>
        <taxon>Micrococcales</taxon>
        <taxon>Intrasporangiaceae</taxon>
        <taxon>Humibacillus</taxon>
    </lineage>
</organism>
<accession>A0A543PU52</accession>
<feature type="region of interest" description="Disordered" evidence="1">
    <location>
        <begin position="1"/>
        <end position="34"/>
    </location>
</feature>
<evidence type="ECO:0000313" key="4">
    <source>
        <dbReference type="Proteomes" id="UP000320085"/>
    </source>
</evidence>
<feature type="transmembrane region" description="Helical" evidence="2">
    <location>
        <begin position="150"/>
        <end position="171"/>
    </location>
</feature>
<feature type="transmembrane region" description="Helical" evidence="2">
    <location>
        <begin position="228"/>
        <end position="247"/>
    </location>
</feature>
<comment type="caution">
    <text evidence="3">The sequence shown here is derived from an EMBL/GenBank/DDBJ whole genome shotgun (WGS) entry which is preliminary data.</text>
</comment>
<reference evidence="3 4" key="1">
    <citation type="submission" date="2019-06" db="EMBL/GenBank/DDBJ databases">
        <title>Sequencing the genomes of 1000 actinobacteria strains.</title>
        <authorList>
            <person name="Klenk H.-P."/>
        </authorList>
    </citation>
    <scope>NUCLEOTIDE SEQUENCE [LARGE SCALE GENOMIC DNA]</scope>
    <source>
        <strain evidence="3 4">DSM 21776</strain>
    </source>
</reference>
<keyword evidence="2" id="KW-0812">Transmembrane</keyword>
<feature type="transmembrane region" description="Helical" evidence="2">
    <location>
        <begin position="192"/>
        <end position="216"/>
    </location>
</feature>
<feature type="transmembrane region" description="Helical" evidence="2">
    <location>
        <begin position="89"/>
        <end position="107"/>
    </location>
</feature>
<keyword evidence="2" id="KW-1133">Transmembrane helix</keyword>
<feature type="transmembrane region" description="Helical" evidence="2">
    <location>
        <begin position="114"/>
        <end position="130"/>
    </location>
</feature>
<evidence type="ECO:0000256" key="2">
    <source>
        <dbReference type="SAM" id="Phobius"/>
    </source>
</evidence>
<evidence type="ECO:0000313" key="3">
    <source>
        <dbReference type="EMBL" id="TQN47615.1"/>
    </source>
</evidence>
<feature type="compositionally biased region" description="Polar residues" evidence="1">
    <location>
        <begin position="1"/>
        <end position="16"/>
    </location>
</feature>
<sequence>MSDTEFPSTPSQSSQPRAPIAGSDAEVLSGAEGDGVARSEADLRRYDTVEDLLRDKLSEAIGGWRGAVESAVPTLAFALTWSVTKDLRTSLFVAGACVAVFLLVRLAQRQDPRFIVYAAVGIGISAFFALRSGKAEDAFLPGMLQNAGLLLLLLVTNLTRWPLFGFVVGVAEPEAFAQDPTWWRRHRGIVTVAMRLAWVLIALNIVRLAIMVPLYLAEQVAALGVAKVVLGWPAYLLAITAMGAILVRGRTPIDPNGTVRPVA</sequence>
<evidence type="ECO:0000256" key="1">
    <source>
        <dbReference type="SAM" id="MobiDB-lite"/>
    </source>
</evidence>
<dbReference type="OrthoDB" id="5244221at2"/>